<protein>
    <submittedName>
        <fullName evidence="4">Glycosyltransferase</fullName>
    </submittedName>
</protein>
<evidence type="ECO:0000313" key="5">
    <source>
        <dbReference type="Proteomes" id="UP001219901"/>
    </source>
</evidence>
<dbReference type="InterPro" id="IPR028098">
    <property type="entry name" value="Glyco_trans_4-like_N"/>
</dbReference>
<dbReference type="GO" id="GO:0016757">
    <property type="term" value="F:glycosyltransferase activity"/>
    <property type="evidence" value="ECO:0007669"/>
    <property type="project" value="InterPro"/>
</dbReference>
<evidence type="ECO:0000259" key="2">
    <source>
        <dbReference type="Pfam" id="PF13477"/>
    </source>
</evidence>
<sequence>MPNQRKTQKPASIALVVNQNEIFYRLRMPWVKLLNENGFKVYAVVASGAWNDRIEAGGAEFVEWKLSRSGRNIFSEFGSVFGLRNILRRIKPDIVQNFHTKPNIYAPIAAKLAGVPLTVSTVTGLGYTFVERTGLGSKIGKRMNLGMYSFANRLAKEVAFQNPDDMELLRSRNGLSNSKGRLIPGGSGIDVAEYSPNSRTSPESQEIRKSLGIPEDAFVAMFVGRLQLDKGLVEFVEAARRLNKKRKDIVFVMVGAPDPGNRRSVSESTLAEWKREGDVIFTGRREDVPRLMAAASTVAAPTFYREGLPRTLLEAAATGLPLIGTDMPGVREAISHGVNGTLIPTRDSVALANAVEELADDPIKAIRYGEASLERANNEFDHRRVVGAYLKMYDELWSKQ</sequence>
<dbReference type="EMBL" id="CP046147">
    <property type="protein sequence ID" value="WFG38818.1"/>
    <property type="molecule type" value="Genomic_DNA"/>
</dbReference>
<dbReference type="Gene3D" id="3.40.50.2000">
    <property type="entry name" value="Glycogen Phosphorylase B"/>
    <property type="match status" value="2"/>
</dbReference>
<evidence type="ECO:0000259" key="1">
    <source>
        <dbReference type="Pfam" id="PF00534"/>
    </source>
</evidence>
<name>A0AAJ5ZCM9_9CHLR</name>
<dbReference type="Proteomes" id="UP001321249">
    <property type="component" value="Unassembled WGS sequence"/>
</dbReference>
<reference evidence="5" key="3">
    <citation type="submission" date="2023-06" db="EMBL/GenBank/DDBJ databases">
        <title>Pangenomics reveal diversification of enzyme families and niche specialization in globally abundant SAR202 bacteria.</title>
        <authorList>
            <person name="Saw J.H.W."/>
        </authorList>
    </citation>
    <scope>NUCLEOTIDE SEQUENCE [LARGE SCALE GENOMIC DNA]</scope>
    <source>
        <strain evidence="5">JH1073</strain>
    </source>
</reference>
<keyword evidence="5" id="KW-1185">Reference proteome</keyword>
<evidence type="ECO:0000313" key="6">
    <source>
        <dbReference type="Proteomes" id="UP001321249"/>
    </source>
</evidence>
<evidence type="ECO:0000313" key="3">
    <source>
        <dbReference type="EMBL" id="MDG0866468.1"/>
    </source>
</evidence>
<evidence type="ECO:0000313" key="4">
    <source>
        <dbReference type="EMBL" id="WFG38818.1"/>
    </source>
</evidence>
<dbReference type="RefSeq" id="WP_342822101.1">
    <property type="nucleotide sequence ID" value="NZ_CP046146.1"/>
</dbReference>
<dbReference type="PANTHER" id="PTHR12526:SF638">
    <property type="entry name" value="SPORE COAT PROTEIN SA"/>
    <property type="match status" value="1"/>
</dbReference>
<dbReference type="InterPro" id="IPR001296">
    <property type="entry name" value="Glyco_trans_1"/>
</dbReference>
<gene>
    <name evidence="3" type="ORF">GKO46_05195</name>
    <name evidence="4" type="ORF">GKO48_04065</name>
</gene>
<dbReference type="PANTHER" id="PTHR12526">
    <property type="entry name" value="GLYCOSYLTRANSFERASE"/>
    <property type="match status" value="1"/>
</dbReference>
<proteinExistence type="predicted"/>
<dbReference type="AlphaFoldDB" id="A0AAJ5ZCM9"/>
<reference evidence="5 6" key="1">
    <citation type="submission" date="2019-11" db="EMBL/GenBank/DDBJ databases">
        <authorList>
            <person name="Cho J.-C."/>
        </authorList>
    </citation>
    <scope>NUCLEOTIDE SEQUENCE [LARGE SCALE GENOMIC DNA]</scope>
    <source>
        <strain evidence="4 5">JH1073</strain>
        <strain evidence="3 6">JH702</strain>
    </source>
</reference>
<dbReference type="Proteomes" id="UP001219901">
    <property type="component" value="Chromosome"/>
</dbReference>
<dbReference type="SUPFAM" id="SSF53756">
    <property type="entry name" value="UDP-Glycosyltransferase/glycogen phosphorylase"/>
    <property type="match status" value="1"/>
</dbReference>
<dbReference type="Pfam" id="PF00534">
    <property type="entry name" value="Glycos_transf_1"/>
    <property type="match status" value="1"/>
</dbReference>
<dbReference type="Pfam" id="PF13477">
    <property type="entry name" value="Glyco_trans_4_2"/>
    <property type="match status" value="1"/>
</dbReference>
<feature type="domain" description="Glycosyl transferase family 1" evidence="1">
    <location>
        <begin position="205"/>
        <end position="372"/>
    </location>
</feature>
<dbReference type="EMBL" id="WMBE01000001">
    <property type="protein sequence ID" value="MDG0866468.1"/>
    <property type="molecule type" value="Genomic_DNA"/>
</dbReference>
<dbReference type="CDD" id="cd03808">
    <property type="entry name" value="GT4_CapM-like"/>
    <property type="match status" value="1"/>
</dbReference>
<feature type="domain" description="Glycosyltransferase subfamily 4-like N-terminal" evidence="2">
    <location>
        <begin position="13"/>
        <end position="133"/>
    </location>
</feature>
<accession>A0AAJ5ZCM9</accession>
<reference evidence="4" key="2">
    <citation type="journal article" date="2023" name="Nat. Commun.">
        <title>Cultivation of marine bacteria of the SAR202 clade.</title>
        <authorList>
            <person name="Lim Y."/>
            <person name="Seo J.H."/>
            <person name="Giovannoni S.J."/>
            <person name="Kang I."/>
            <person name="Cho J.C."/>
        </authorList>
    </citation>
    <scope>NUCLEOTIDE SEQUENCE</scope>
    <source>
        <strain evidence="4">JH1073</strain>
    </source>
</reference>
<organism evidence="4 5">
    <name type="scientific">Candidatus Lucifugimonas marina</name>
    <dbReference type="NCBI Taxonomy" id="3038979"/>
    <lineage>
        <taxon>Bacteria</taxon>
        <taxon>Bacillati</taxon>
        <taxon>Chloroflexota</taxon>
        <taxon>Dehalococcoidia</taxon>
        <taxon>SAR202 cluster</taxon>
        <taxon>Candidatus Lucifugimonadales</taxon>
        <taxon>Candidatus Lucifugimonadaceae</taxon>
        <taxon>Candidatus Lucifugimonas</taxon>
    </lineage>
</organism>